<feature type="repeat" description="ANK" evidence="3">
    <location>
        <begin position="1046"/>
        <end position="1078"/>
    </location>
</feature>
<dbReference type="Gene3D" id="1.25.40.20">
    <property type="entry name" value="Ankyrin repeat-containing domain"/>
    <property type="match status" value="2"/>
</dbReference>
<dbReference type="Gene3D" id="1.10.10.1440">
    <property type="entry name" value="PHAX RNA-binding domain"/>
    <property type="match status" value="1"/>
</dbReference>
<sequence>MEISNEAQKCIGVMQAGKGSNAEQGCKDSSCGKGNSDSNEVGSKSGEGDANNAGNCNNSETLKTSEGAEGQKESNMNPNENDMNKTVKGKKRKNSKKKCYNKNKKETDLCSSEKTPIQENGLPNNSSNLGEEKAKGEEGTKKSEVNNAPNVESAKKGDEKQMGNGNSIKGYKNGQEAETSNVKADEAGPDKSPDGETKTKKKRKKAKRKKKKGKVAGEDKSDFKGDDKGHGEAGDEEISGLTKIKDTLTNDHSNENASTTTAISTNTDCNTRRKSVVKSTIDSANLYNNDLTTDPVENQKQSKKKKKKKKKSSKGNQTVQNGKTQNGEENLSKKTSGNHHAVYKIPSKSMTKDQLNNLANIIYKNSIGYGLPQKSVASNFSPNPCEASCSNNPLNFMNMQTKRNMLQLAKNANCKYGFSVDNQVYSNCMYGPVPFRNANECYDFSYEDGVPGGMGNFFYGSNMSGNALMERALSLQGMYNVGSANALGDVGNAGGFGSFSGTTFRRQRKLPPRGNDSFARSANYELGKKKVDLQNGHTMRFNSAAPSAKYLHFEQNQEDLTFSKRDSNKKGYYHNGGRSMPRGGQILHGGVSSTVTVAKMANMGSAMKEENFSSASNFAYFTNGANPNMRGKYPQQGNIQLGKSPVVPGMRNDGTYAPMQRGTCDAYYPNTNAEMVQRRQFTKGISAPFRPFKMQNNVANSGGFPPNAGERENYIGEKNAQGGIAAKEREKTPKLTDPTTCEKGKAANLEVNKEIHKFIDYCVKNYGDKYIANVLHEFSPNGIGEKYDELTNIFKINISEENLNALQMLERDGGGELPAFLKGHTEVGGEAEVDPPKEESLKGELPKEESHKDEQLKDEQLKDEQLKDEQLKDEQLKDEQLKDEQLKDEQLKDEQLKDEQLKDEQLKDEPLKDEQLKDEPLKDEPLKDEPLKDEPLKEEPPKEEPLKEDAPPGDAPDAGNVFQGDPSLNVTIPPGLSLPDINRALLHGAYLDNISVVKKCLEKNADINYFDKIGRRALHYACAGGYYEICKLLIESGAKVNVSDYKHWTPLHIAVTKMHKEITELLLKNDANIHAMLPHSLSPNRGKTTASMCIHFAAIKGSKEITKLLLHYGAKINDTDLSNRTALHYAAYRNNSDYLKFLIYEEKAKINIFDVHNRLPIHSACLGGVLKNVQLLAENKSFLQKRDIYNMSPMDIATIKKFKNIRKFLAKYINENYSPSDAEGAEQEKKNITHVETKNTHVETKNAHVEAKKAHVEVKNEGENPKNTGDLPPPEDEGDEQKMDPKEFYNDNKMIKDILTTTISTILKERNRDQIKRVVDSLGVYISLSLLEKTILIQNYGGIDMVSKEGKRTNGGVFFYLIKYMYKNDIISKFKYDYIVEEEKEKKKTYRKLKKKLLQEEENAKGGNVKDSNVKDIDGGLSGEAPPEGKNKKKKNDKIMGQSKGIRNGSVVVNSSKGAIMENVQNGITPVVSANRNKALTGSKTPKTTYGKNALSTHNAEVKHTGGEQVVSLSPMVAVGTVHKYNFNSLAAKNARNNTHFGNLQSDHPSNAEEGKNKKKTKKKKNNNNINNDNNTNNRAQVVGMDTQAGTPNNCVTKANVGSSFINLVQNSYSSMHNMVETQGNVDWVYGGGCNGFDSFDNFGSFGHWNSVMSLNCRPPRRNQVNMNFRNGNNQVSMNSRNGNQYSNGKSIRSYQNEFPIPYVNGVQKSVYDYTRCTENPGGYRHNQNVYMVNNLYNPQANGKQKMLSSNLSDGRFRGYPKM</sequence>
<evidence type="ECO:0000313" key="7">
    <source>
        <dbReference type="Proteomes" id="UP000092716"/>
    </source>
</evidence>
<dbReference type="SUPFAM" id="SSF48403">
    <property type="entry name" value="Ankyrin repeat"/>
    <property type="match status" value="1"/>
</dbReference>
<dbReference type="InterPro" id="IPR019385">
    <property type="entry name" value="PHAX_RNA-binding_domain"/>
</dbReference>
<keyword evidence="2 3" id="KW-0040">ANK repeat</keyword>
<protein>
    <submittedName>
        <fullName evidence="6">Ankyrin-repeat protein</fullName>
    </submittedName>
</protein>
<dbReference type="PROSITE" id="PS50088">
    <property type="entry name" value="ANK_REPEAT"/>
    <property type="match status" value="4"/>
</dbReference>
<feature type="domain" description="Phosphorylated adapter RNA export protein RNA-binding" evidence="5">
    <location>
        <begin position="1301"/>
        <end position="1385"/>
    </location>
</feature>
<feature type="region of interest" description="Disordered" evidence="4">
    <location>
        <begin position="1402"/>
        <end position="1447"/>
    </location>
</feature>
<feature type="region of interest" description="Disordered" evidence="4">
    <location>
        <begin position="1237"/>
        <end position="1287"/>
    </location>
</feature>
<proteinExistence type="predicted"/>
<feature type="compositionally biased region" description="Polar residues" evidence="4">
    <location>
        <begin position="1742"/>
        <end position="1753"/>
    </location>
</feature>
<feature type="compositionally biased region" description="Polar residues" evidence="4">
    <location>
        <begin position="286"/>
        <end position="298"/>
    </location>
</feature>
<dbReference type="InterPro" id="IPR002110">
    <property type="entry name" value="Ankyrin_rpt"/>
</dbReference>
<feature type="compositionally biased region" description="Polar residues" evidence="4">
    <location>
        <begin position="315"/>
        <end position="335"/>
    </location>
</feature>
<feature type="compositionally biased region" description="Low complexity" evidence="4">
    <location>
        <begin position="1567"/>
        <end position="1578"/>
    </location>
</feature>
<organism evidence="6 7">
    <name type="scientific">Plasmodium coatneyi</name>
    <dbReference type="NCBI Taxonomy" id="208452"/>
    <lineage>
        <taxon>Eukaryota</taxon>
        <taxon>Sar</taxon>
        <taxon>Alveolata</taxon>
        <taxon>Apicomplexa</taxon>
        <taxon>Aconoidasida</taxon>
        <taxon>Haemosporida</taxon>
        <taxon>Plasmodiidae</taxon>
        <taxon>Plasmodium</taxon>
    </lineage>
</organism>
<feature type="repeat" description="ANK" evidence="3">
    <location>
        <begin position="1013"/>
        <end position="1045"/>
    </location>
</feature>
<feature type="compositionally biased region" description="Basic residues" evidence="4">
    <location>
        <begin position="1557"/>
        <end position="1566"/>
    </location>
</feature>
<keyword evidence="7" id="KW-1185">Reference proteome</keyword>
<dbReference type="PANTHER" id="PTHR24173:SF83">
    <property type="entry name" value="SOCS BOX DOMAIN-CONTAINING PROTEIN"/>
    <property type="match status" value="1"/>
</dbReference>
<accession>A0A1B1DWL5</accession>
<evidence type="ECO:0000256" key="3">
    <source>
        <dbReference type="PROSITE-ProRule" id="PRU00023"/>
    </source>
</evidence>
<dbReference type="InterPro" id="IPR038092">
    <property type="entry name" value="PHAX_RNA-binding_sf"/>
</dbReference>
<feature type="region of interest" description="Disordered" evidence="4">
    <location>
        <begin position="826"/>
        <end position="967"/>
    </location>
</feature>
<feature type="compositionally biased region" description="Basic residues" evidence="4">
    <location>
        <begin position="87"/>
        <end position="102"/>
    </location>
</feature>
<feature type="compositionally biased region" description="Polar residues" evidence="4">
    <location>
        <begin position="1539"/>
        <end position="1549"/>
    </location>
</feature>
<reference evidence="7" key="1">
    <citation type="submission" date="2016-06" db="EMBL/GenBank/DDBJ databases">
        <title>First high quality genome sequence of Plasmodium coatneyi using continuous long reads from single molecule, real-time sequencing.</title>
        <authorList>
            <person name="Chien J.-T."/>
            <person name="Pakala S.B."/>
            <person name="Geraldo J.A."/>
            <person name="Lapp S.A."/>
            <person name="Barnwell J.W."/>
            <person name="Kissinger J.C."/>
            <person name="Galinski M.R."/>
            <person name="Humphrey J.C."/>
        </authorList>
    </citation>
    <scope>NUCLEOTIDE SEQUENCE [LARGE SCALE GENOMIC DNA]</scope>
    <source>
        <strain evidence="7">Hackeri</strain>
    </source>
</reference>
<evidence type="ECO:0000259" key="5">
    <source>
        <dbReference type="Pfam" id="PF10258"/>
    </source>
</evidence>
<dbReference type="InterPro" id="IPR036770">
    <property type="entry name" value="Ankyrin_rpt-contain_sf"/>
</dbReference>
<feature type="compositionally biased region" description="Polar residues" evidence="4">
    <location>
        <begin position="52"/>
        <end position="64"/>
    </location>
</feature>
<dbReference type="VEuPathDB" id="PlasmoDB:PCOAH_00014810"/>
<feature type="compositionally biased region" description="Basic residues" evidence="4">
    <location>
        <begin position="301"/>
        <end position="313"/>
    </location>
</feature>
<feature type="compositionally biased region" description="Basic and acidic residues" evidence="4">
    <location>
        <begin position="183"/>
        <end position="198"/>
    </location>
</feature>
<dbReference type="PANTHER" id="PTHR24173">
    <property type="entry name" value="ANKYRIN REPEAT CONTAINING"/>
    <property type="match status" value="1"/>
</dbReference>
<dbReference type="KEGG" id="pcot:PCOAH_00014810"/>
<dbReference type="Pfam" id="PF12796">
    <property type="entry name" value="Ank_2"/>
    <property type="match status" value="1"/>
</dbReference>
<feature type="compositionally biased region" description="Basic and acidic residues" evidence="4">
    <location>
        <begin position="215"/>
        <end position="233"/>
    </location>
</feature>
<feature type="compositionally biased region" description="Basic and acidic residues" evidence="4">
    <location>
        <begin position="130"/>
        <end position="144"/>
    </location>
</feature>
<dbReference type="OrthoDB" id="285735at2759"/>
<feature type="compositionally biased region" description="Basic residues" evidence="4">
    <location>
        <begin position="199"/>
        <end position="214"/>
    </location>
</feature>
<dbReference type="Proteomes" id="UP000092716">
    <property type="component" value="Chromosome 6"/>
</dbReference>
<evidence type="ECO:0000256" key="1">
    <source>
        <dbReference type="ARBA" id="ARBA00022737"/>
    </source>
</evidence>
<dbReference type="SMART" id="SM00248">
    <property type="entry name" value="ANK"/>
    <property type="match status" value="6"/>
</dbReference>
<feature type="compositionally biased region" description="Basic and acidic residues" evidence="4">
    <location>
        <begin position="1237"/>
        <end position="1264"/>
    </location>
</feature>
<feature type="region of interest" description="Disordered" evidence="4">
    <location>
        <begin position="1539"/>
        <end position="1579"/>
    </location>
</feature>
<feature type="compositionally biased region" description="Polar residues" evidence="4">
    <location>
        <begin position="32"/>
        <end position="42"/>
    </location>
</feature>
<feature type="region of interest" description="Disordered" evidence="4">
    <location>
        <begin position="14"/>
        <end position="241"/>
    </location>
</feature>
<feature type="repeat" description="ANK" evidence="3">
    <location>
        <begin position="1089"/>
        <end position="1121"/>
    </location>
</feature>
<gene>
    <name evidence="6" type="ORF">PCOAH_00014810</name>
</gene>
<evidence type="ECO:0000256" key="2">
    <source>
        <dbReference type="ARBA" id="ARBA00023043"/>
    </source>
</evidence>
<dbReference type="GeneID" id="30908207"/>
<dbReference type="PROSITE" id="PS50297">
    <property type="entry name" value="ANK_REP_REGION"/>
    <property type="match status" value="3"/>
</dbReference>
<dbReference type="EMBL" id="CP016244">
    <property type="protein sequence ID" value="ANQ07144.1"/>
    <property type="molecule type" value="Genomic_DNA"/>
</dbReference>
<dbReference type="Pfam" id="PF10258">
    <property type="entry name" value="PHAX_RNA-bd"/>
    <property type="match status" value="1"/>
</dbReference>
<feature type="repeat" description="ANK" evidence="3">
    <location>
        <begin position="1122"/>
        <end position="1155"/>
    </location>
</feature>
<feature type="compositionally biased region" description="Basic and acidic residues" evidence="4">
    <location>
        <begin position="834"/>
        <end position="950"/>
    </location>
</feature>
<evidence type="ECO:0000313" key="6">
    <source>
        <dbReference type="EMBL" id="ANQ07144.1"/>
    </source>
</evidence>
<name>A0A1B1DWL5_9APIC</name>
<feature type="region of interest" description="Disordered" evidence="4">
    <location>
        <begin position="1742"/>
        <end position="1763"/>
    </location>
</feature>
<dbReference type="Pfam" id="PF13637">
    <property type="entry name" value="Ank_4"/>
    <property type="match status" value="1"/>
</dbReference>
<feature type="compositionally biased region" description="Polar residues" evidence="4">
    <location>
        <begin position="109"/>
        <end position="129"/>
    </location>
</feature>
<feature type="region of interest" description="Disordered" evidence="4">
    <location>
        <begin position="286"/>
        <end position="338"/>
    </location>
</feature>
<keyword evidence="1" id="KW-0677">Repeat</keyword>
<dbReference type="RefSeq" id="XP_019913839.1">
    <property type="nucleotide sequence ID" value="XM_020058290.1"/>
</dbReference>
<evidence type="ECO:0000256" key="4">
    <source>
        <dbReference type="SAM" id="MobiDB-lite"/>
    </source>
</evidence>